<organism evidence="4 5">
    <name type="scientific">Empedobacter tilapiae</name>
    <dbReference type="NCBI Taxonomy" id="2491114"/>
    <lineage>
        <taxon>Bacteria</taxon>
        <taxon>Pseudomonadati</taxon>
        <taxon>Bacteroidota</taxon>
        <taxon>Flavobacteriia</taxon>
        <taxon>Flavobacteriales</taxon>
        <taxon>Weeksellaceae</taxon>
        <taxon>Empedobacter</taxon>
    </lineage>
</organism>
<dbReference type="InterPro" id="IPR051159">
    <property type="entry name" value="Hexapeptide_acetyltransf"/>
</dbReference>
<comment type="caution">
    <text evidence="4">The sequence shown here is derived from an EMBL/GenBank/DDBJ whole genome shotgun (WGS) entry which is preliminary data.</text>
</comment>
<keyword evidence="1 4" id="KW-0808">Transferase</keyword>
<dbReference type="PANTHER" id="PTHR23416:SF78">
    <property type="entry name" value="LIPOPOLYSACCHARIDE BIOSYNTHESIS O-ACETYL TRANSFERASE WBBJ-RELATED"/>
    <property type="match status" value="1"/>
</dbReference>
<accession>A0A4Z1BDT1</accession>
<dbReference type="Gene3D" id="2.160.10.10">
    <property type="entry name" value="Hexapeptide repeat proteins"/>
    <property type="match status" value="1"/>
</dbReference>
<evidence type="ECO:0000256" key="2">
    <source>
        <dbReference type="ARBA" id="ARBA00022737"/>
    </source>
</evidence>
<sequence>MFFGLFGKGFNKFLLKFLRNTNGNIGLLLRYVVLKNLCKSLGDNVSIQPGVFIFNPDKISIGNNVSIHPMCYIEGAGEIEIGNDVSIAHASTLISTNHQWNDLEKPIKYNKETFGKIVINDDVWIGCGVRVLSDVTIGSRSIIAAGAVVNRNVENNSIYGGVPAKKIKEI</sequence>
<evidence type="ECO:0000256" key="1">
    <source>
        <dbReference type="ARBA" id="ARBA00022679"/>
    </source>
</evidence>
<keyword evidence="2" id="KW-0677">Repeat</keyword>
<protein>
    <submittedName>
        <fullName evidence="4">Acyltransferase</fullName>
    </submittedName>
</protein>
<dbReference type="InterPro" id="IPR001451">
    <property type="entry name" value="Hexapep"/>
</dbReference>
<dbReference type="InterPro" id="IPR011004">
    <property type="entry name" value="Trimer_LpxA-like_sf"/>
</dbReference>
<evidence type="ECO:0000313" key="5">
    <source>
        <dbReference type="Proteomes" id="UP000297998"/>
    </source>
</evidence>
<reference evidence="4 5" key="1">
    <citation type="submission" date="2019-03" db="EMBL/GenBank/DDBJ databases">
        <title>Empedobacter tilapiae sp. nov., isolated from an intestine of Nile tilapia Oreochromis niloticus.</title>
        <authorList>
            <person name="Kim Y.-O."/>
            <person name="Yoon J.-H."/>
        </authorList>
    </citation>
    <scope>NUCLEOTIDE SEQUENCE [LARGE SCALE GENOMIC DNA]</scope>
    <source>
        <strain evidence="4 5">MRS2</strain>
    </source>
</reference>
<dbReference type="PANTHER" id="PTHR23416">
    <property type="entry name" value="SIALIC ACID SYNTHASE-RELATED"/>
    <property type="match status" value="1"/>
</dbReference>
<dbReference type="GO" id="GO:0016746">
    <property type="term" value="F:acyltransferase activity"/>
    <property type="evidence" value="ECO:0007669"/>
    <property type="project" value="UniProtKB-KW"/>
</dbReference>
<dbReference type="AlphaFoldDB" id="A0A4Z1BDT1"/>
<dbReference type="SUPFAM" id="SSF51161">
    <property type="entry name" value="Trimeric LpxA-like enzymes"/>
    <property type="match status" value="1"/>
</dbReference>
<name>A0A4Z1BDT1_9FLAO</name>
<evidence type="ECO:0000313" key="4">
    <source>
        <dbReference type="EMBL" id="TGN26864.1"/>
    </source>
</evidence>
<dbReference type="PROSITE" id="PS00101">
    <property type="entry name" value="HEXAPEP_TRANSFERASES"/>
    <property type="match status" value="1"/>
</dbReference>
<evidence type="ECO:0000256" key="3">
    <source>
        <dbReference type="ARBA" id="ARBA00023315"/>
    </source>
</evidence>
<dbReference type="InterPro" id="IPR018357">
    <property type="entry name" value="Hexapep_transf_CS"/>
</dbReference>
<dbReference type="EMBL" id="SRPE01000006">
    <property type="protein sequence ID" value="TGN26864.1"/>
    <property type="molecule type" value="Genomic_DNA"/>
</dbReference>
<keyword evidence="3 4" id="KW-0012">Acyltransferase</keyword>
<proteinExistence type="predicted"/>
<dbReference type="Pfam" id="PF00132">
    <property type="entry name" value="Hexapep"/>
    <property type="match status" value="1"/>
</dbReference>
<dbReference type="CDD" id="cd04647">
    <property type="entry name" value="LbH_MAT_like"/>
    <property type="match status" value="1"/>
</dbReference>
<dbReference type="OrthoDB" id="9801697at2"/>
<dbReference type="Proteomes" id="UP000297998">
    <property type="component" value="Unassembled WGS sequence"/>
</dbReference>
<keyword evidence="5" id="KW-1185">Reference proteome</keyword>
<gene>
    <name evidence="4" type="ORF">E4J94_09620</name>
</gene>